<protein>
    <submittedName>
        <fullName evidence="2">Uncharacterized protein</fullName>
    </submittedName>
</protein>
<proteinExistence type="predicted"/>
<feature type="transmembrane region" description="Helical" evidence="1">
    <location>
        <begin position="25"/>
        <end position="44"/>
    </location>
</feature>
<sequence length="92" mass="10486">MALLCSCPKMGFCLCESCPFLQDFAGGVVLIMWVLVLAIKCLQLQIKHPLISQRLDLDTFTWFCLVHHCNTVCFNPWLITAYMVTDDHGTVY</sequence>
<keyword evidence="1" id="KW-0812">Transmembrane</keyword>
<evidence type="ECO:0000313" key="2">
    <source>
        <dbReference type="Ensembl" id="ENSMMDP00005048628.1"/>
    </source>
</evidence>
<dbReference type="AlphaFoldDB" id="A0A668ABS2"/>
<dbReference type="Ensembl" id="ENSMMDT00005049581.1">
    <property type="protein sequence ID" value="ENSMMDP00005048628.1"/>
    <property type="gene ID" value="ENSMMDG00005022123.1"/>
</dbReference>
<organism evidence="2 3">
    <name type="scientific">Myripristis murdjan</name>
    <name type="common">pinecone soldierfish</name>
    <dbReference type="NCBI Taxonomy" id="586833"/>
    <lineage>
        <taxon>Eukaryota</taxon>
        <taxon>Metazoa</taxon>
        <taxon>Chordata</taxon>
        <taxon>Craniata</taxon>
        <taxon>Vertebrata</taxon>
        <taxon>Euteleostomi</taxon>
        <taxon>Actinopterygii</taxon>
        <taxon>Neopterygii</taxon>
        <taxon>Teleostei</taxon>
        <taxon>Neoteleostei</taxon>
        <taxon>Acanthomorphata</taxon>
        <taxon>Holocentriformes</taxon>
        <taxon>Holocentridae</taxon>
        <taxon>Myripristis</taxon>
    </lineage>
</organism>
<dbReference type="Proteomes" id="UP000472263">
    <property type="component" value="Chromosome 12"/>
</dbReference>
<accession>A0A668ABS2</accession>
<keyword evidence="1" id="KW-0472">Membrane</keyword>
<reference evidence="2" key="3">
    <citation type="submission" date="2025-09" db="UniProtKB">
        <authorList>
            <consortium name="Ensembl"/>
        </authorList>
    </citation>
    <scope>IDENTIFICATION</scope>
</reference>
<evidence type="ECO:0000313" key="3">
    <source>
        <dbReference type="Proteomes" id="UP000472263"/>
    </source>
</evidence>
<keyword evidence="3" id="KW-1185">Reference proteome</keyword>
<dbReference type="InParanoid" id="A0A668ABS2"/>
<reference evidence="2" key="2">
    <citation type="submission" date="2025-08" db="UniProtKB">
        <authorList>
            <consortium name="Ensembl"/>
        </authorList>
    </citation>
    <scope>IDENTIFICATION</scope>
</reference>
<evidence type="ECO:0000256" key="1">
    <source>
        <dbReference type="SAM" id="Phobius"/>
    </source>
</evidence>
<keyword evidence="1" id="KW-1133">Transmembrane helix</keyword>
<reference evidence="2" key="1">
    <citation type="submission" date="2019-06" db="EMBL/GenBank/DDBJ databases">
        <authorList>
            <consortium name="Wellcome Sanger Institute Data Sharing"/>
        </authorList>
    </citation>
    <scope>NUCLEOTIDE SEQUENCE [LARGE SCALE GENOMIC DNA]</scope>
</reference>
<name>A0A668ABS2_9TELE</name>